<keyword evidence="2" id="KW-1133">Transmembrane helix</keyword>
<dbReference type="Proteomes" id="UP000245942">
    <property type="component" value="Unassembled WGS sequence"/>
</dbReference>
<feature type="transmembrane region" description="Helical" evidence="2">
    <location>
        <begin position="304"/>
        <end position="322"/>
    </location>
</feature>
<name>A0A316UG44_9BASI</name>
<sequence>MARIISDDSRPTGRPGRRSSAKDKKPPPLISYLIFLLPALAFAIGFYAHYTSVHASPYDRLASLQKLSPPELRVKAGLPAEFGQWLDSYPFAKLPWLLDVIFGDLMSHNMGKGLFTLVLSAATTPFAALIFDALRPGTPLMLGIGYLLLVCLIGQIVMIGFAIPAFFLPVWTWYTWRQATHSPKVMRPLPSPPMPQIKTASVALGLSILTAVWTLLVPPSSSKHFFWASSAFQLYPLVWLPLLFIKPVEPTKAPKSPRLAAANVLMLMAYVNIPIYWLGLYLCVPDLLTIMRTGSGWPDDITRLIFYDTVALTLAWYIMVLIQAEVDVRALQCGGPRVHRARLFIEDTVFGSVGAVLGGPGFGMGMYFARREIMAEKARWGVQPDFATAGKEVKGAEGKK</sequence>
<dbReference type="RefSeq" id="XP_025350501.1">
    <property type="nucleotide sequence ID" value="XM_025494819.1"/>
</dbReference>
<dbReference type="GeneID" id="37016553"/>
<dbReference type="OrthoDB" id="3354352at2759"/>
<proteinExistence type="predicted"/>
<reference evidence="3 4" key="1">
    <citation type="journal article" date="2018" name="Mol. Biol. Evol.">
        <title>Broad Genomic Sampling Reveals a Smut Pathogenic Ancestry of the Fungal Clade Ustilaginomycotina.</title>
        <authorList>
            <person name="Kijpornyongpan T."/>
            <person name="Mondo S.J."/>
            <person name="Barry K."/>
            <person name="Sandor L."/>
            <person name="Lee J."/>
            <person name="Lipzen A."/>
            <person name="Pangilinan J."/>
            <person name="LaButti K."/>
            <person name="Hainaut M."/>
            <person name="Henrissat B."/>
            <person name="Grigoriev I.V."/>
            <person name="Spatafora J.W."/>
            <person name="Aime M.C."/>
        </authorList>
    </citation>
    <scope>NUCLEOTIDE SEQUENCE [LARGE SCALE GENOMIC DNA]</scope>
    <source>
        <strain evidence="3 4">MCA 4718</strain>
    </source>
</reference>
<feature type="compositionally biased region" description="Basic and acidic residues" evidence="1">
    <location>
        <begin position="1"/>
        <end position="11"/>
    </location>
</feature>
<feature type="transmembrane region" description="Helical" evidence="2">
    <location>
        <begin position="224"/>
        <end position="244"/>
    </location>
</feature>
<keyword evidence="2" id="KW-0472">Membrane</keyword>
<dbReference type="EMBL" id="KZ819322">
    <property type="protein sequence ID" value="PWN23341.1"/>
    <property type="molecule type" value="Genomic_DNA"/>
</dbReference>
<feature type="transmembrane region" description="Helical" evidence="2">
    <location>
        <begin position="114"/>
        <end position="134"/>
    </location>
</feature>
<gene>
    <name evidence="3" type="ORF">BCV69DRAFT_310807</name>
</gene>
<feature type="region of interest" description="Disordered" evidence="1">
    <location>
        <begin position="1"/>
        <end position="24"/>
    </location>
</feature>
<evidence type="ECO:0000256" key="1">
    <source>
        <dbReference type="SAM" id="MobiDB-lite"/>
    </source>
</evidence>
<feature type="transmembrane region" description="Helical" evidence="2">
    <location>
        <begin position="146"/>
        <end position="176"/>
    </location>
</feature>
<evidence type="ECO:0000313" key="4">
    <source>
        <dbReference type="Proteomes" id="UP000245942"/>
    </source>
</evidence>
<dbReference type="AlphaFoldDB" id="A0A316UG44"/>
<protein>
    <submittedName>
        <fullName evidence="3">Uncharacterized protein</fullName>
    </submittedName>
</protein>
<feature type="transmembrane region" description="Helical" evidence="2">
    <location>
        <begin position="196"/>
        <end position="217"/>
    </location>
</feature>
<accession>A0A316UG44</accession>
<evidence type="ECO:0000313" key="3">
    <source>
        <dbReference type="EMBL" id="PWN23341.1"/>
    </source>
</evidence>
<organism evidence="3 4">
    <name type="scientific">Pseudomicrostroma glucosiphilum</name>
    <dbReference type="NCBI Taxonomy" id="1684307"/>
    <lineage>
        <taxon>Eukaryota</taxon>
        <taxon>Fungi</taxon>
        <taxon>Dikarya</taxon>
        <taxon>Basidiomycota</taxon>
        <taxon>Ustilaginomycotina</taxon>
        <taxon>Exobasidiomycetes</taxon>
        <taxon>Microstromatales</taxon>
        <taxon>Microstromatales incertae sedis</taxon>
        <taxon>Pseudomicrostroma</taxon>
    </lineage>
</organism>
<keyword evidence="4" id="KW-1185">Reference proteome</keyword>
<evidence type="ECO:0000256" key="2">
    <source>
        <dbReference type="SAM" id="Phobius"/>
    </source>
</evidence>
<feature type="transmembrane region" description="Helical" evidence="2">
    <location>
        <begin position="29"/>
        <end position="50"/>
    </location>
</feature>
<feature type="transmembrane region" description="Helical" evidence="2">
    <location>
        <begin position="349"/>
        <end position="369"/>
    </location>
</feature>
<keyword evidence="2" id="KW-0812">Transmembrane</keyword>
<feature type="transmembrane region" description="Helical" evidence="2">
    <location>
        <begin position="264"/>
        <end position="284"/>
    </location>
</feature>